<organism evidence="2">
    <name type="scientific">Salix viminalis</name>
    <name type="common">Common osier</name>
    <name type="synonym">Basket willow</name>
    <dbReference type="NCBI Taxonomy" id="40686"/>
    <lineage>
        <taxon>Eukaryota</taxon>
        <taxon>Viridiplantae</taxon>
        <taxon>Streptophyta</taxon>
        <taxon>Embryophyta</taxon>
        <taxon>Tracheophyta</taxon>
        <taxon>Spermatophyta</taxon>
        <taxon>Magnoliopsida</taxon>
        <taxon>eudicotyledons</taxon>
        <taxon>Gunneridae</taxon>
        <taxon>Pentapetalae</taxon>
        <taxon>rosids</taxon>
        <taxon>fabids</taxon>
        <taxon>Malpighiales</taxon>
        <taxon>Salicaceae</taxon>
        <taxon>Saliceae</taxon>
        <taxon>Salix</taxon>
    </lineage>
</organism>
<name>A0A6N2LQY5_SALVM</name>
<evidence type="ECO:0000256" key="1">
    <source>
        <dbReference type="SAM" id="Phobius"/>
    </source>
</evidence>
<reference evidence="2" key="1">
    <citation type="submission" date="2019-03" db="EMBL/GenBank/DDBJ databases">
        <authorList>
            <person name="Mank J."/>
            <person name="Almeida P."/>
        </authorList>
    </citation>
    <scope>NUCLEOTIDE SEQUENCE</scope>
    <source>
        <strain evidence="2">78183</strain>
    </source>
</reference>
<gene>
    <name evidence="2" type="ORF">SVIM_LOCUS265452</name>
</gene>
<keyword evidence="1" id="KW-0812">Transmembrane</keyword>
<dbReference type="AlphaFoldDB" id="A0A6N2LQY5"/>
<sequence>MNSNPVSIDTPSDDARLLGNSHGEVKDLDAGSSMWVTVAQEALFSIKVVVLVNMQGSMIMGFLIE</sequence>
<accession>A0A6N2LQY5</accession>
<evidence type="ECO:0000313" key="2">
    <source>
        <dbReference type="EMBL" id="VFU43542.1"/>
    </source>
</evidence>
<dbReference type="EMBL" id="CAADRP010001596">
    <property type="protein sequence ID" value="VFU43542.1"/>
    <property type="molecule type" value="Genomic_DNA"/>
</dbReference>
<proteinExistence type="predicted"/>
<keyword evidence="1" id="KW-1133">Transmembrane helix</keyword>
<keyword evidence="1" id="KW-0472">Membrane</keyword>
<feature type="transmembrane region" description="Helical" evidence="1">
    <location>
        <begin position="42"/>
        <end position="64"/>
    </location>
</feature>
<protein>
    <submittedName>
        <fullName evidence="2">Uncharacterized protein</fullName>
    </submittedName>
</protein>